<dbReference type="Gene3D" id="3.10.450.50">
    <property type="match status" value="1"/>
</dbReference>
<protein>
    <recommendedName>
        <fullName evidence="3">Lumazine-binding</fullName>
    </recommendedName>
</protein>
<name>A0A972NLX3_9BURK</name>
<dbReference type="InterPro" id="IPR032710">
    <property type="entry name" value="NTF2-like_dom_sf"/>
</dbReference>
<evidence type="ECO:0000313" key="2">
    <source>
        <dbReference type="Proteomes" id="UP000655523"/>
    </source>
</evidence>
<evidence type="ECO:0000313" key="1">
    <source>
        <dbReference type="EMBL" id="NPT54698.1"/>
    </source>
</evidence>
<organism evidence="1 2">
    <name type="scientific">Paraburkholderia elongata</name>
    <dbReference type="NCBI Taxonomy" id="2675747"/>
    <lineage>
        <taxon>Bacteria</taxon>
        <taxon>Pseudomonadati</taxon>
        <taxon>Pseudomonadota</taxon>
        <taxon>Betaproteobacteria</taxon>
        <taxon>Burkholderiales</taxon>
        <taxon>Burkholderiaceae</taxon>
        <taxon>Paraburkholderia</taxon>
    </lineage>
</organism>
<sequence>MSIEKMPVLVEAVNLYFQALHECDLEKFDQVFHSSCSLFDTDDGKLTVVPIADYRRVIAERVSPMSKGQPRDDALISADFLSADTSVTKVRLRIHDKVFIDHLNWAYVDGSFMIVAKLWHDISTAPA</sequence>
<comment type="caution">
    <text evidence="1">The sequence shown here is derived from an EMBL/GenBank/DDBJ whole genome shotgun (WGS) entry which is preliminary data.</text>
</comment>
<reference evidence="1 2" key="1">
    <citation type="submission" date="2019-11" db="EMBL/GenBank/DDBJ databases">
        <title>Metabolism of dissolved organic matter in forest soils.</title>
        <authorList>
            <person name="Cyle K.T."/>
            <person name="Wilhelm R.C."/>
            <person name="Martinez C.E."/>
        </authorList>
    </citation>
    <scope>NUCLEOTIDE SEQUENCE [LARGE SCALE GENOMIC DNA]</scope>
    <source>
        <strain evidence="1 2">5N</strain>
    </source>
</reference>
<dbReference type="AlphaFoldDB" id="A0A972NLX3"/>
<dbReference type="Pfam" id="PF12893">
    <property type="entry name" value="Lumazine_bd_2"/>
    <property type="match status" value="1"/>
</dbReference>
<dbReference type="SUPFAM" id="SSF54427">
    <property type="entry name" value="NTF2-like"/>
    <property type="match status" value="1"/>
</dbReference>
<keyword evidence="2" id="KW-1185">Reference proteome</keyword>
<dbReference type="InterPro" id="IPR039437">
    <property type="entry name" value="FrzH/put_lumazine-bd"/>
</dbReference>
<evidence type="ECO:0008006" key="3">
    <source>
        <dbReference type="Google" id="ProtNLM"/>
    </source>
</evidence>
<dbReference type="Proteomes" id="UP000655523">
    <property type="component" value="Unassembled WGS sequence"/>
</dbReference>
<dbReference type="EMBL" id="WOEZ01000043">
    <property type="protein sequence ID" value="NPT54698.1"/>
    <property type="molecule type" value="Genomic_DNA"/>
</dbReference>
<proteinExistence type="predicted"/>
<gene>
    <name evidence="1" type="ORF">GNZ13_08775</name>
</gene>
<accession>A0A972NLX3</accession>
<dbReference type="RefSeq" id="WP_172162366.1">
    <property type="nucleotide sequence ID" value="NZ_WOEZ01000043.1"/>
</dbReference>